<evidence type="ECO:0000256" key="2">
    <source>
        <dbReference type="ARBA" id="ARBA00023015"/>
    </source>
</evidence>
<dbReference type="EMBL" id="JAAMPC010000003">
    <property type="protein sequence ID" value="KAG2320875.1"/>
    <property type="molecule type" value="Genomic_DNA"/>
</dbReference>
<sequence length="232" mass="26438">MDNDKSDNAKESKPRLRWSHELHHRFINAVNQLSGSNKATPKGLMRIMEIPESILYHLKTRLQRFLFLGSKQDAAKSQECQSKRFWRNNKKLSIEIQLEVQKKLHEQIEAQRQLQVRIDAQGKYLQSVLMEAQETLSGYKSSNLSIDFLRSDMYGVASMASKSCFGSSFSGLTQADEDDEKTEDLEPEKSSVDSSLASSESSDAKTGFYFQSVSKRSDELQLMKSKPQEVVD</sequence>
<keyword evidence="2" id="KW-0805">Transcription regulation</keyword>
<dbReference type="Pfam" id="PF14379">
    <property type="entry name" value="Myb_CC_LHEQLE"/>
    <property type="match status" value="1"/>
</dbReference>
<gene>
    <name evidence="7" type="ORF">Bca52824_014088</name>
</gene>
<evidence type="ECO:0000313" key="8">
    <source>
        <dbReference type="Proteomes" id="UP000886595"/>
    </source>
</evidence>
<evidence type="ECO:0000259" key="6">
    <source>
        <dbReference type="Pfam" id="PF14379"/>
    </source>
</evidence>
<keyword evidence="4" id="KW-0539">Nucleus</keyword>
<dbReference type="InterPro" id="IPR025756">
    <property type="entry name" value="Myb_CC_LHEQLE"/>
</dbReference>
<reference evidence="7 8" key="1">
    <citation type="submission" date="2020-02" db="EMBL/GenBank/DDBJ databases">
        <authorList>
            <person name="Ma Q."/>
            <person name="Huang Y."/>
            <person name="Song X."/>
            <person name="Pei D."/>
        </authorList>
    </citation>
    <scope>NUCLEOTIDE SEQUENCE [LARGE SCALE GENOMIC DNA]</scope>
    <source>
        <strain evidence="7">Sxm20200214</strain>
        <tissue evidence="7">Leaf</tissue>
    </source>
</reference>
<evidence type="ECO:0000313" key="7">
    <source>
        <dbReference type="EMBL" id="KAG2320875.1"/>
    </source>
</evidence>
<dbReference type="GO" id="GO:0005634">
    <property type="term" value="C:nucleus"/>
    <property type="evidence" value="ECO:0007669"/>
    <property type="project" value="UniProtKB-SubCell"/>
</dbReference>
<dbReference type="InterPro" id="IPR006447">
    <property type="entry name" value="Myb_dom_plants"/>
</dbReference>
<dbReference type="PANTHER" id="PTHR31499">
    <property type="entry name" value="MYB FAMILY TRANSCRIPTION FACTOR PHL11"/>
    <property type="match status" value="1"/>
</dbReference>
<dbReference type="InterPro" id="IPR046955">
    <property type="entry name" value="PHR1-like"/>
</dbReference>
<protein>
    <recommendedName>
        <fullName evidence="6">MYB-CC type transcription factor LHEQLE-containing domain-containing protein</fullName>
    </recommendedName>
</protein>
<feature type="region of interest" description="Disordered" evidence="5">
    <location>
        <begin position="173"/>
        <end position="203"/>
    </location>
</feature>
<dbReference type="Proteomes" id="UP000886595">
    <property type="component" value="Unassembled WGS sequence"/>
</dbReference>
<organism evidence="7 8">
    <name type="scientific">Brassica carinata</name>
    <name type="common">Ethiopian mustard</name>
    <name type="synonym">Abyssinian cabbage</name>
    <dbReference type="NCBI Taxonomy" id="52824"/>
    <lineage>
        <taxon>Eukaryota</taxon>
        <taxon>Viridiplantae</taxon>
        <taxon>Streptophyta</taxon>
        <taxon>Embryophyta</taxon>
        <taxon>Tracheophyta</taxon>
        <taxon>Spermatophyta</taxon>
        <taxon>Magnoliopsida</taxon>
        <taxon>eudicotyledons</taxon>
        <taxon>Gunneridae</taxon>
        <taxon>Pentapetalae</taxon>
        <taxon>rosids</taxon>
        <taxon>malvids</taxon>
        <taxon>Brassicales</taxon>
        <taxon>Brassicaceae</taxon>
        <taxon>Brassiceae</taxon>
        <taxon>Brassica</taxon>
    </lineage>
</organism>
<dbReference type="GO" id="GO:0003700">
    <property type="term" value="F:DNA-binding transcription factor activity"/>
    <property type="evidence" value="ECO:0007669"/>
    <property type="project" value="InterPro"/>
</dbReference>
<dbReference type="PANTHER" id="PTHR31499:SF62">
    <property type="entry name" value="MYB-CC TYPE TRANSCRIPTION FACTOR LHEQLE-CONTAINING DOMAIN-CONTAINING PROTEIN"/>
    <property type="match status" value="1"/>
</dbReference>
<dbReference type="SUPFAM" id="SSF46689">
    <property type="entry name" value="Homeodomain-like"/>
    <property type="match status" value="1"/>
</dbReference>
<dbReference type="OrthoDB" id="551907at2759"/>
<evidence type="ECO:0000256" key="1">
    <source>
        <dbReference type="ARBA" id="ARBA00004123"/>
    </source>
</evidence>
<dbReference type="Gene3D" id="1.10.10.60">
    <property type="entry name" value="Homeodomain-like"/>
    <property type="match status" value="1"/>
</dbReference>
<accession>A0A8X8B335</accession>
<dbReference type="AlphaFoldDB" id="A0A8X8B335"/>
<dbReference type="GO" id="GO:0003677">
    <property type="term" value="F:DNA binding"/>
    <property type="evidence" value="ECO:0007669"/>
    <property type="project" value="InterPro"/>
</dbReference>
<comment type="caution">
    <text evidence="7">The sequence shown here is derived from an EMBL/GenBank/DDBJ whole genome shotgun (WGS) entry which is preliminary data.</text>
</comment>
<dbReference type="InterPro" id="IPR009057">
    <property type="entry name" value="Homeodomain-like_sf"/>
</dbReference>
<evidence type="ECO:0000256" key="5">
    <source>
        <dbReference type="SAM" id="MobiDB-lite"/>
    </source>
</evidence>
<feature type="domain" description="MYB-CC type transcription factor LHEQLE-containing" evidence="6">
    <location>
        <begin position="95"/>
        <end position="135"/>
    </location>
</feature>
<keyword evidence="8" id="KW-1185">Reference proteome</keyword>
<dbReference type="NCBIfam" id="TIGR01557">
    <property type="entry name" value="myb_SHAQKYF"/>
    <property type="match status" value="1"/>
</dbReference>
<keyword evidence="3" id="KW-0804">Transcription</keyword>
<comment type="subcellular location">
    <subcellularLocation>
        <location evidence="1">Nucleus</location>
    </subcellularLocation>
</comment>
<feature type="compositionally biased region" description="Low complexity" evidence="5">
    <location>
        <begin position="192"/>
        <end position="203"/>
    </location>
</feature>
<evidence type="ECO:0000256" key="4">
    <source>
        <dbReference type="ARBA" id="ARBA00023242"/>
    </source>
</evidence>
<name>A0A8X8B335_BRACI</name>
<evidence type="ECO:0000256" key="3">
    <source>
        <dbReference type="ARBA" id="ARBA00023163"/>
    </source>
</evidence>
<proteinExistence type="predicted"/>
<feature type="compositionally biased region" description="Acidic residues" evidence="5">
    <location>
        <begin position="175"/>
        <end position="186"/>
    </location>
</feature>